<dbReference type="AlphaFoldDB" id="A0AAV4S7G9"/>
<name>A0AAV4S7G9_CAEEX</name>
<dbReference type="Proteomes" id="UP001054945">
    <property type="component" value="Unassembled WGS sequence"/>
</dbReference>
<protein>
    <submittedName>
        <fullName evidence="1">Uncharacterized protein</fullName>
    </submittedName>
</protein>
<sequence>MQLLSEIRIHSCALQSLFSDMTGFCQVCNYYLRFESTHALYAVAVFRHDGILSSMQLLSEISNPLMGSTAVAVFRHDEIMKLMQLLSEFRIHSCALLQ</sequence>
<comment type="caution">
    <text evidence="1">The sequence shown here is derived from an EMBL/GenBank/DDBJ whole genome shotgun (WGS) entry which is preliminary data.</text>
</comment>
<keyword evidence="2" id="KW-1185">Reference proteome</keyword>
<evidence type="ECO:0000313" key="2">
    <source>
        <dbReference type="Proteomes" id="UP001054945"/>
    </source>
</evidence>
<gene>
    <name evidence="1" type="ORF">CEXT_90841</name>
</gene>
<evidence type="ECO:0000313" key="1">
    <source>
        <dbReference type="EMBL" id="GIY29467.1"/>
    </source>
</evidence>
<organism evidence="1 2">
    <name type="scientific">Caerostris extrusa</name>
    <name type="common">Bark spider</name>
    <name type="synonym">Caerostris bankana</name>
    <dbReference type="NCBI Taxonomy" id="172846"/>
    <lineage>
        <taxon>Eukaryota</taxon>
        <taxon>Metazoa</taxon>
        <taxon>Ecdysozoa</taxon>
        <taxon>Arthropoda</taxon>
        <taxon>Chelicerata</taxon>
        <taxon>Arachnida</taxon>
        <taxon>Araneae</taxon>
        <taxon>Araneomorphae</taxon>
        <taxon>Entelegynae</taxon>
        <taxon>Araneoidea</taxon>
        <taxon>Araneidae</taxon>
        <taxon>Caerostris</taxon>
    </lineage>
</organism>
<dbReference type="EMBL" id="BPLR01009078">
    <property type="protein sequence ID" value="GIY29467.1"/>
    <property type="molecule type" value="Genomic_DNA"/>
</dbReference>
<proteinExistence type="predicted"/>
<reference evidence="1 2" key="1">
    <citation type="submission" date="2021-06" db="EMBL/GenBank/DDBJ databases">
        <title>Caerostris extrusa draft genome.</title>
        <authorList>
            <person name="Kono N."/>
            <person name="Arakawa K."/>
        </authorList>
    </citation>
    <scope>NUCLEOTIDE SEQUENCE [LARGE SCALE GENOMIC DNA]</scope>
</reference>
<accession>A0AAV4S7G9</accession>